<dbReference type="AlphaFoldDB" id="A0A0D0L501"/>
<dbReference type="Proteomes" id="UP000032068">
    <property type="component" value="Unassembled WGS sequence"/>
</dbReference>
<sequence>MKFAADTDMDHFKAEAGMRLLWAEAHPTAASRLSRRADALPVGTGHARDSRARRALTMFTLAGLPAKSRRVGFSPPAESNPDWVVAAVLLAVGVGSLLGAGNWWAEAHSTAASRLCRRADALPVATGHARDSRARRAPTMFTLAGLPAKSRRVGFSPPAESNPDWVVAAVLLAVGVGSLLGAGNGGLKPTLRLQAGSVGAPMPYLWERAMPVISRAWRAPTMFTLAGLPAKSRRVGFSPPAESNPDWVVAAVPLAVGVGSLLGAGNGGLKPTLRLSCMTITL</sequence>
<proteinExistence type="predicted"/>
<name>A0A0D0L501_9PSED</name>
<feature type="transmembrane region" description="Helical" evidence="1">
    <location>
        <begin position="83"/>
        <end position="105"/>
    </location>
</feature>
<gene>
    <name evidence="2" type="ORF">RU08_02075</name>
</gene>
<keyword evidence="1" id="KW-0472">Membrane</keyword>
<protein>
    <submittedName>
        <fullName evidence="2">Uncharacterized protein</fullName>
    </submittedName>
</protein>
<keyword evidence="1" id="KW-1133">Transmembrane helix</keyword>
<accession>A0A0D0L501</accession>
<comment type="caution">
    <text evidence="2">The sequence shown here is derived from an EMBL/GenBank/DDBJ whole genome shotgun (WGS) entry which is preliminary data.</text>
</comment>
<evidence type="ECO:0000313" key="2">
    <source>
        <dbReference type="EMBL" id="KIQ06003.1"/>
    </source>
</evidence>
<organism evidence="2 3">
    <name type="scientific">Pseudomonas fulva</name>
    <dbReference type="NCBI Taxonomy" id="47880"/>
    <lineage>
        <taxon>Bacteria</taxon>
        <taxon>Pseudomonadati</taxon>
        <taxon>Pseudomonadota</taxon>
        <taxon>Gammaproteobacteria</taxon>
        <taxon>Pseudomonadales</taxon>
        <taxon>Pseudomonadaceae</taxon>
        <taxon>Pseudomonas</taxon>
    </lineage>
</organism>
<reference evidence="2 3" key="1">
    <citation type="submission" date="2014-12" db="EMBL/GenBank/DDBJ databases">
        <title>16Stimator: statistical estimation of ribosomal gene copy numbers from draft genome assemblies.</title>
        <authorList>
            <person name="Perisin M.A."/>
            <person name="Vetter M."/>
            <person name="Gilbert J.A."/>
            <person name="Bergelson J."/>
        </authorList>
    </citation>
    <scope>NUCLEOTIDE SEQUENCE [LARGE SCALE GENOMIC DNA]</scope>
    <source>
        <strain evidence="2 3">MEJ086</strain>
    </source>
</reference>
<dbReference type="EMBL" id="JXQW01000004">
    <property type="protein sequence ID" value="KIQ06003.1"/>
    <property type="molecule type" value="Genomic_DNA"/>
</dbReference>
<keyword evidence="1" id="KW-0812">Transmembrane</keyword>
<evidence type="ECO:0000256" key="1">
    <source>
        <dbReference type="SAM" id="Phobius"/>
    </source>
</evidence>
<evidence type="ECO:0000313" key="3">
    <source>
        <dbReference type="Proteomes" id="UP000032068"/>
    </source>
</evidence>
<feature type="transmembrane region" description="Helical" evidence="1">
    <location>
        <begin position="165"/>
        <end position="183"/>
    </location>
</feature>